<proteinExistence type="predicted"/>
<dbReference type="PANTHER" id="PTHR43423">
    <property type="entry name" value="ABC TRANSPORTER I FAMILY MEMBER 17"/>
    <property type="match status" value="1"/>
</dbReference>
<keyword evidence="2" id="KW-0472">Membrane</keyword>
<dbReference type="GO" id="GO:0016887">
    <property type="term" value="F:ATP hydrolysis activity"/>
    <property type="evidence" value="ECO:0007669"/>
    <property type="project" value="InterPro"/>
</dbReference>
<dbReference type="OrthoDB" id="57213at2157"/>
<dbReference type="AlphaFoldDB" id="A0A1I5SZ24"/>
<name>A0A1I5SZ24_9EURY</name>
<dbReference type="SUPFAM" id="SSF52540">
    <property type="entry name" value="P-loop containing nucleoside triphosphate hydrolases"/>
    <property type="match status" value="1"/>
</dbReference>
<gene>
    <name evidence="6" type="ORF">SAMN05216277_10777</name>
</gene>
<dbReference type="InterPro" id="IPR005670">
    <property type="entry name" value="PstB-like"/>
</dbReference>
<dbReference type="PROSITE" id="PS00211">
    <property type="entry name" value="ABC_TRANSPORTER_1"/>
    <property type="match status" value="1"/>
</dbReference>
<sequence length="284" mass="31063">MMRLRNLSHSYGDEAVVDDVSLSIDQGEVVGVIGPSGVGKTTLLRLLSLFLEPDAGTVELDGDAVWEADEDERLALRRQVGMVFQDASLFDATVARNVEYGLRVRQPWRERLRDQLRSLVAARRLPGPVGRGLDAVGLRDPLQARVRSLVGTTEPPEAVTDALGVVGLDHKLDQQARSLSGGEAQRVSFARALAYEPDYLLLDEPTSDLDPRNTGLIEAAIGEARDRGIGVVVATHDMHQAERIADRVGVLLGDGFTEIGPTERIFEDPSDERTRKFISGELVY</sequence>
<dbReference type="GO" id="GO:0016020">
    <property type="term" value="C:membrane"/>
    <property type="evidence" value="ECO:0007669"/>
    <property type="project" value="InterPro"/>
</dbReference>
<keyword evidence="4 6" id="KW-0067">ATP-binding</keyword>
<evidence type="ECO:0000256" key="4">
    <source>
        <dbReference type="ARBA" id="ARBA00022840"/>
    </source>
</evidence>
<dbReference type="InterPro" id="IPR003439">
    <property type="entry name" value="ABC_transporter-like_ATP-bd"/>
</dbReference>
<feature type="domain" description="ABC transporter" evidence="5">
    <location>
        <begin position="2"/>
        <end position="278"/>
    </location>
</feature>
<dbReference type="SMART" id="SM00382">
    <property type="entry name" value="AAA"/>
    <property type="match status" value="1"/>
</dbReference>
<dbReference type="GO" id="GO:0035435">
    <property type="term" value="P:phosphate ion transmembrane transport"/>
    <property type="evidence" value="ECO:0007669"/>
    <property type="project" value="InterPro"/>
</dbReference>
<evidence type="ECO:0000259" key="5">
    <source>
        <dbReference type="PROSITE" id="PS50893"/>
    </source>
</evidence>
<dbReference type="GO" id="GO:0005315">
    <property type="term" value="F:phosphate transmembrane transporter activity"/>
    <property type="evidence" value="ECO:0007669"/>
    <property type="project" value="InterPro"/>
</dbReference>
<dbReference type="InterPro" id="IPR003593">
    <property type="entry name" value="AAA+_ATPase"/>
</dbReference>
<dbReference type="InterPro" id="IPR027417">
    <property type="entry name" value="P-loop_NTPase"/>
</dbReference>
<dbReference type="CDD" id="cd03260">
    <property type="entry name" value="ABC_PstB_phosphate_transporter"/>
    <property type="match status" value="1"/>
</dbReference>
<dbReference type="GO" id="GO:0005524">
    <property type="term" value="F:ATP binding"/>
    <property type="evidence" value="ECO:0007669"/>
    <property type="project" value="UniProtKB-KW"/>
</dbReference>
<reference evidence="7" key="1">
    <citation type="submission" date="2016-10" db="EMBL/GenBank/DDBJ databases">
        <authorList>
            <person name="Varghese N."/>
            <person name="Submissions S."/>
        </authorList>
    </citation>
    <scope>NUCLEOTIDE SEQUENCE [LARGE SCALE GENOMIC DNA]</scope>
    <source>
        <strain evidence="7">CGMCC 1.10329</strain>
    </source>
</reference>
<keyword evidence="7" id="KW-1185">Reference proteome</keyword>
<dbReference type="Proteomes" id="UP000183769">
    <property type="component" value="Unassembled WGS sequence"/>
</dbReference>
<organism evidence="6 7">
    <name type="scientific">Halolamina pelagica</name>
    <dbReference type="NCBI Taxonomy" id="699431"/>
    <lineage>
        <taxon>Archaea</taxon>
        <taxon>Methanobacteriati</taxon>
        <taxon>Methanobacteriota</taxon>
        <taxon>Stenosarchaea group</taxon>
        <taxon>Halobacteria</taxon>
        <taxon>Halobacteriales</taxon>
        <taxon>Haloferacaceae</taxon>
    </lineage>
</organism>
<dbReference type="Pfam" id="PF00005">
    <property type="entry name" value="ABC_tran"/>
    <property type="match status" value="1"/>
</dbReference>
<evidence type="ECO:0000256" key="3">
    <source>
        <dbReference type="ARBA" id="ARBA00022741"/>
    </source>
</evidence>
<dbReference type="InterPro" id="IPR017871">
    <property type="entry name" value="ABC_transporter-like_CS"/>
</dbReference>
<evidence type="ECO:0000313" key="6">
    <source>
        <dbReference type="EMBL" id="SFP75881.1"/>
    </source>
</evidence>
<accession>A0A1I5SZ24</accession>
<dbReference type="EMBL" id="FOXI01000007">
    <property type="protein sequence ID" value="SFP75881.1"/>
    <property type="molecule type" value="Genomic_DNA"/>
</dbReference>
<dbReference type="PROSITE" id="PS50893">
    <property type="entry name" value="ABC_TRANSPORTER_2"/>
    <property type="match status" value="1"/>
</dbReference>
<keyword evidence="2" id="KW-1003">Cell membrane</keyword>
<dbReference type="PANTHER" id="PTHR43423:SF1">
    <property type="entry name" value="ABC TRANSPORTER I FAMILY MEMBER 17"/>
    <property type="match status" value="1"/>
</dbReference>
<evidence type="ECO:0000256" key="1">
    <source>
        <dbReference type="ARBA" id="ARBA00022448"/>
    </source>
</evidence>
<evidence type="ECO:0000256" key="2">
    <source>
        <dbReference type="ARBA" id="ARBA00022475"/>
    </source>
</evidence>
<evidence type="ECO:0000313" key="7">
    <source>
        <dbReference type="Proteomes" id="UP000183769"/>
    </source>
</evidence>
<dbReference type="Gene3D" id="3.40.50.300">
    <property type="entry name" value="P-loop containing nucleotide triphosphate hydrolases"/>
    <property type="match status" value="1"/>
</dbReference>
<keyword evidence="1" id="KW-0813">Transport</keyword>
<dbReference type="RefSeq" id="WP_074878528.1">
    <property type="nucleotide sequence ID" value="NZ_FOXI01000007.1"/>
</dbReference>
<protein>
    <submittedName>
        <fullName evidence="6">Tungstate transport system ATP-binding protein</fullName>
    </submittedName>
</protein>
<keyword evidence="3" id="KW-0547">Nucleotide-binding</keyword>